<dbReference type="SUPFAM" id="SSF55781">
    <property type="entry name" value="GAF domain-like"/>
    <property type="match status" value="1"/>
</dbReference>
<dbReference type="Pfam" id="PF01590">
    <property type="entry name" value="GAF"/>
    <property type="match status" value="1"/>
</dbReference>
<dbReference type="RefSeq" id="WP_340542765.1">
    <property type="nucleotide sequence ID" value="NZ_JBBLXS010001468.1"/>
</dbReference>
<protein>
    <submittedName>
        <fullName evidence="2">GAF domain-containing protein</fullName>
    </submittedName>
</protein>
<evidence type="ECO:0000313" key="3">
    <source>
        <dbReference type="Proteomes" id="UP001384579"/>
    </source>
</evidence>
<dbReference type="InterPro" id="IPR003018">
    <property type="entry name" value="GAF"/>
</dbReference>
<evidence type="ECO:0000313" key="2">
    <source>
        <dbReference type="EMBL" id="MEK0189647.1"/>
    </source>
</evidence>
<gene>
    <name evidence="2" type="ORF">WMG39_33095</name>
</gene>
<name>A0ABU8YZG4_9CYAN</name>
<proteinExistence type="predicted"/>
<accession>A0ABU8YZG4</accession>
<dbReference type="Proteomes" id="UP001384579">
    <property type="component" value="Unassembled WGS sequence"/>
</dbReference>
<reference evidence="2 3" key="1">
    <citation type="journal article" date="2020" name="Harmful Algae">
        <title>Molecular and morphological characterization of a novel dihydroanatoxin-a producing Microcoleus species (cyanobacteria) from the Russian River, California, USA.</title>
        <authorList>
            <person name="Conklin K.Y."/>
            <person name="Stancheva R."/>
            <person name="Otten T.G."/>
            <person name="Fadness R."/>
            <person name="Boyer G.L."/>
            <person name="Read B."/>
            <person name="Zhang X."/>
            <person name="Sheath R.G."/>
        </authorList>
    </citation>
    <scope>NUCLEOTIDE SEQUENCE [LARGE SCALE GENOMIC DNA]</scope>
    <source>
        <strain evidence="2 3">PTRS2</strain>
    </source>
</reference>
<feature type="non-terminal residue" evidence="2">
    <location>
        <position position="132"/>
    </location>
</feature>
<organism evidence="2 3">
    <name type="scientific">Microcoleus anatoxicus PTRS2</name>
    <dbReference type="NCBI Taxonomy" id="2705321"/>
    <lineage>
        <taxon>Bacteria</taxon>
        <taxon>Bacillati</taxon>
        <taxon>Cyanobacteriota</taxon>
        <taxon>Cyanophyceae</taxon>
        <taxon>Oscillatoriophycideae</taxon>
        <taxon>Oscillatoriales</taxon>
        <taxon>Microcoleaceae</taxon>
        <taxon>Microcoleus</taxon>
        <taxon>Microcoleus anatoxicus</taxon>
    </lineage>
</organism>
<dbReference type="EMBL" id="JBBLXS010001468">
    <property type="protein sequence ID" value="MEK0189647.1"/>
    <property type="molecule type" value="Genomic_DNA"/>
</dbReference>
<dbReference type="InterPro" id="IPR029016">
    <property type="entry name" value="GAF-like_dom_sf"/>
</dbReference>
<feature type="domain" description="GAF" evidence="1">
    <location>
        <begin position="33"/>
        <end position="132"/>
    </location>
</feature>
<dbReference type="Gene3D" id="3.30.450.40">
    <property type="match status" value="1"/>
</dbReference>
<keyword evidence="3" id="KW-1185">Reference proteome</keyword>
<feature type="non-terminal residue" evidence="2">
    <location>
        <position position="1"/>
    </location>
</feature>
<comment type="caution">
    <text evidence="2">The sequence shown here is derived from an EMBL/GenBank/DDBJ whole genome shotgun (WGS) entry which is preliminary data.</text>
</comment>
<sequence length="132" mass="15310">ILQRKLAEERLKQQFQKEQLLNHLTQSIRSSLNLNTIFATAVREIALSLGVDRVAIVKYFPDRKVWINISEYYDYGELETSLGLETSEENNEISDRLKQSEIVKINDVNTCSEEIKQRLIQLSLGAWLFVPL</sequence>
<evidence type="ECO:0000259" key="1">
    <source>
        <dbReference type="Pfam" id="PF01590"/>
    </source>
</evidence>